<dbReference type="Pfam" id="PF12848">
    <property type="entry name" value="ABC_tran_Xtn"/>
    <property type="match status" value="1"/>
</dbReference>
<keyword evidence="3" id="KW-0175">Coiled coil</keyword>
<feature type="domain" description="ABC transporter" evidence="4">
    <location>
        <begin position="6"/>
        <end position="257"/>
    </location>
</feature>
<proteinExistence type="predicted"/>
<evidence type="ECO:0000256" key="1">
    <source>
        <dbReference type="ARBA" id="ARBA00022741"/>
    </source>
</evidence>
<protein>
    <submittedName>
        <fullName evidence="5">ABC transporter ATP-binding protein</fullName>
    </submittedName>
</protein>
<dbReference type="PANTHER" id="PTHR42855:SF1">
    <property type="entry name" value="ABC TRANSPORTER DOMAIN-CONTAINING PROTEIN"/>
    <property type="match status" value="1"/>
</dbReference>
<dbReference type="InterPro" id="IPR051309">
    <property type="entry name" value="ABCF_ATPase"/>
</dbReference>
<dbReference type="InterPro" id="IPR003439">
    <property type="entry name" value="ABC_transporter-like_ATP-bd"/>
</dbReference>
<dbReference type="OrthoDB" id="9760950at2"/>
<dbReference type="InterPro" id="IPR037118">
    <property type="entry name" value="Val-tRNA_synth_C_sf"/>
</dbReference>
<dbReference type="Pfam" id="PF16326">
    <property type="entry name" value="ABC_tran_CTD"/>
    <property type="match status" value="1"/>
</dbReference>
<reference evidence="5 6" key="1">
    <citation type="submission" date="2019-02" db="EMBL/GenBank/DDBJ databases">
        <authorList>
            <person name="Fomenkov A."/>
            <person name="Dubinina G."/>
            <person name="Grabovich M."/>
            <person name="Vincze T."/>
            <person name="Roberts R.J."/>
        </authorList>
    </citation>
    <scope>NUCLEOTIDE SEQUENCE [LARGE SCALE GENOMIC DNA]</scope>
    <source>
        <strain evidence="5 6">P</strain>
    </source>
</reference>
<reference evidence="5 6" key="2">
    <citation type="submission" date="2019-09" db="EMBL/GenBank/DDBJ databases">
        <title>Complete Genome Sequence and Methylome Analysis of free living Spirochaetas.</title>
        <authorList>
            <person name="Leshcheva N."/>
            <person name="Mikheeva N."/>
        </authorList>
    </citation>
    <scope>NUCLEOTIDE SEQUENCE [LARGE SCALE GENOMIC DNA]</scope>
    <source>
        <strain evidence="5 6">P</strain>
    </source>
</reference>
<dbReference type="AlphaFoldDB" id="A0A5C1QHS8"/>
<dbReference type="RefSeq" id="WP_149569045.1">
    <property type="nucleotide sequence ID" value="NZ_CP035807.1"/>
</dbReference>
<dbReference type="GO" id="GO:0003677">
    <property type="term" value="F:DNA binding"/>
    <property type="evidence" value="ECO:0007669"/>
    <property type="project" value="InterPro"/>
</dbReference>
<keyword evidence="2 5" id="KW-0067">ATP-binding</keyword>
<dbReference type="EMBL" id="CP035807">
    <property type="protein sequence ID" value="QEN05812.1"/>
    <property type="molecule type" value="Genomic_DNA"/>
</dbReference>
<dbReference type="PANTHER" id="PTHR42855">
    <property type="entry name" value="ABC TRANSPORTER ATP-BINDING SUBUNIT"/>
    <property type="match status" value="1"/>
</dbReference>
<dbReference type="Pfam" id="PF00005">
    <property type="entry name" value="ABC_tran"/>
    <property type="match status" value="2"/>
</dbReference>
<organism evidence="5 6">
    <name type="scientific">Thiospirochaeta perfilievii</name>
    <dbReference type="NCBI Taxonomy" id="252967"/>
    <lineage>
        <taxon>Bacteria</taxon>
        <taxon>Pseudomonadati</taxon>
        <taxon>Spirochaetota</taxon>
        <taxon>Spirochaetia</taxon>
        <taxon>Spirochaetales</taxon>
        <taxon>Spirochaetaceae</taxon>
        <taxon>Thiospirochaeta</taxon>
    </lineage>
</organism>
<accession>A0A5C1QHS8</accession>
<gene>
    <name evidence="5" type="ORF">EW093_14240</name>
</gene>
<dbReference type="InterPro" id="IPR027417">
    <property type="entry name" value="P-loop_NTPase"/>
</dbReference>
<evidence type="ECO:0000256" key="3">
    <source>
        <dbReference type="SAM" id="Coils"/>
    </source>
</evidence>
<dbReference type="Proteomes" id="UP000323824">
    <property type="component" value="Chromosome"/>
</dbReference>
<dbReference type="Gene3D" id="1.10.287.380">
    <property type="entry name" value="Valyl-tRNA synthetase, C-terminal domain"/>
    <property type="match status" value="1"/>
</dbReference>
<dbReference type="InterPro" id="IPR032781">
    <property type="entry name" value="ABC_tran_Xtn"/>
</dbReference>
<sequence>MLKSVMNLISIDKLSLIESDKELINNVSFGVDSGDKLALVGVNGCGKSTLLRVLTGLKRDYTGNIAKNNDLKISYLRQKIVFNKNHTILEHILDSEGSIMECIKEYHNCLDSMSKGNDEEDRFATLSLKMEELDAWEIESKIKSILGELGIDNENLRMSELSGGMLKKTALAHALIQDYNLLLLDEPTNHLDIDTITWLQNYLVKSKKALILVTHDRYFLDNITNRIIEIDDKSIYSYNGNYSYYIQKKQERRESEEKSQNRLSNILRRETEWLARGPKARTSKDRGRINRAYDMMDQVKSLEVSSSDFSITDRRLGKKILELKNISKSFDNKKIIKPFFYTFKRGEKIGIVGDNGSGKSTFLNLLTQTLPTDSGTVDKGINTHIGYFDQMGRELPNDLTVMNFLKSIASVITLDDGRSLTPTQFLELFLFPKSLFHVLISEISGGEKKRLYLISILLTNPNFLILDEPTNDFDIQTLTLLEDFLTDYSGCLIIVSHDRYFLDKVVDFLFIFDGDGNIKGFSGNYSDYSEYKAEQKKEIKKNKNKGVKEINRQDKKGLTFKEQKEFDQLENQIEIIENKISDLESSFTKETNPDVISENSKIYSNLKKELTDKYTRWEELGEKV</sequence>
<keyword evidence="6" id="KW-1185">Reference proteome</keyword>
<dbReference type="GO" id="GO:0005524">
    <property type="term" value="F:ATP binding"/>
    <property type="evidence" value="ECO:0007669"/>
    <property type="project" value="UniProtKB-KW"/>
</dbReference>
<dbReference type="InterPro" id="IPR032524">
    <property type="entry name" value="ABC_tran_C"/>
</dbReference>
<feature type="coiled-coil region" evidence="3">
    <location>
        <begin position="559"/>
        <end position="586"/>
    </location>
</feature>
<keyword evidence="1" id="KW-0547">Nucleotide-binding</keyword>
<dbReference type="CDD" id="cd03221">
    <property type="entry name" value="ABCF_EF-3"/>
    <property type="match status" value="2"/>
</dbReference>
<dbReference type="Gene3D" id="3.40.50.300">
    <property type="entry name" value="P-loop containing nucleotide triphosphate hydrolases"/>
    <property type="match status" value="2"/>
</dbReference>
<dbReference type="KEGG" id="sper:EW093_14240"/>
<dbReference type="InterPro" id="IPR003593">
    <property type="entry name" value="AAA+_ATPase"/>
</dbReference>
<dbReference type="PROSITE" id="PS50893">
    <property type="entry name" value="ABC_TRANSPORTER_2"/>
    <property type="match status" value="2"/>
</dbReference>
<evidence type="ECO:0000313" key="5">
    <source>
        <dbReference type="EMBL" id="QEN05812.1"/>
    </source>
</evidence>
<name>A0A5C1QHS8_9SPIO</name>
<evidence type="ECO:0000256" key="2">
    <source>
        <dbReference type="ARBA" id="ARBA00022840"/>
    </source>
</evidence>
<dbReference type="SUPFAM" id="SSF52540">
    <property type="entry name" value="P-loop containing nucleoside triphosphate hydrolases"/>
    <property type="match status" value="2"/>
</dbReference>
<dbReference type="SMART" id="SM00382">
    <property type="entry name" value="AAA"/>
    <property type="match status" value="2"/>
</dbReference>
<evidence type="ECO:0000313" key="6">
    <source>
        <dbReference type="Proteomes" id="UP000323824"/>
    </source>
</evidence>
<evidence type="ECO:0000259" key="4">
    <source>
        <dbReference type="PROSITE" id="PS50893"/>
    </source>
</evidence>
<dbReference type="FunFam" id="3.40.50.300:FF:000011">
    <property type="entry name" value="Putative ABC transporter ATP-binding component"/>
    <property type="match status" value="1"/>
</dbReference>
<dbReference type="GO" id="GO:0016887">
    <property type="term" value="F:ATP hydrolysis activity"/>
    <property type="evidence" value="ECO:0007669"/>
    <property type="project" value="InterPro"/>
</dbReference>
<feature type="domain" description="ABC transporter" evidence="4">
    <location>
        <begin position="321"/>
        <end position="539"/>
    </location>
</feature>